<accession>A0ABW2QVP6</accession>
<dbReference type="EMBL" id="JBHTCA010000037">
    <property type="protein sequence ID" value="MFC7411585.1"/>
    <property type="molecule type" value="Genomic_DNA"/>
</dbReference>
<keyword evidence="3" id="KW-1185">Reference proteome</keyword>
<gene>
    <name evidence="2" type="ORF">ACFQPB_22250</name>
</gene>
<feature type="domain" description="Antirepressor protein C-terminal" evidence="1">
    <location>
        <begin position="113"/>
        <end position="216"/>
    </location>
</feature>
<dbReference type="Pfam" id="PF09669">
    <property type="entry name" value="Phage_pRha"/>
    <property type="match status" value="1"/>
</dbReference>
<dbReference type="Pfam" id="PF03374">
    <property type="entry name" value="ANT"/>
    <property type="match status" value="1"/>
</dbReference>
<dbReference type="InterPro" id="IPR014054">
    <property type="entry name" value="Phage_regulatory_Rha"/>
</dbReference>
<dbReference type="Proteomes" id="UP001596501">
    <property type="component" value="Unassembled WGS sequence"/>
</dbReference>
<organism evidence="2 3">
    <name type="scientific">Hydrogenophaga atypica</name>
    <dbReference type="NCBI Taxonomy" id="249409"/>
    <lineage>
        <taxon>Bacteria</taxon>
        <taxon>Pseudomonadati</taxon>
        <taxon>Pseudomonadota</taxon>
        <taxon>Betaproteobacteria</taxon>
        <taxon>Burkholderiales</taxon>
        <taxon>Comamonadaceae</taxon>
        <taxon>Hydrogenophaga</taxon>
    </lineage>
</organism>
<comment type="caution">
    <text evidence="2">The sequence shown here is derived from an EMBL/GenBank/DDBJ whole genome shotgun (WGS) entry which is preliminary data.</text>
</comment>
<sequence>MTSKEMADLTEKRHDSVKRTIDTLAEKGVISYPQVVDGEKSANGVVEKLYRIGKRDSYIIVAQLSPEFTARLVDRWQELEADAADPMKALNDPAKLRHVLLGYTEKVLALESRVDALTPKAEALDRLETASDGSFCLNDAAKALQVPPRKFTARLQQMGWIYRRPMGSTWLAYQDRLKMGVMEHKVVTGEKSDGTEWVSTQARVTAKGMARLALLIGGEQVDSCTQPKAGKQAAATGG</sequence>
<proteinExistence type="predicted"/>
<evidence type="ECO:0000259" key="1">
    <source>
        <dbReference type="Pfam" id="PF03374"/>
    </source>
</evidence>
<reference evidence="3" key="1">
    <citation type="journal article" date="2019" name="Int. J. Syst. Evol. Microbiol.">
        <title>The Global Catalogue of Microorganisms (GCM) 10K type strain sequencing project: providing services to taxonomists for standard genome sequencing and annotation.</title>
        <authorList>
            <consortium name="The Broad Institute Genomics Platform"/>
            <consortium name="The Broad Institute Genome Sequencing Center for Infectious Disease"/>
            <person name="Wu L."/>
            <person name="Ma J."/>
        </authorList>
    </citation>
    <scope>NUCLEOTIDE SEQUENCE [LARGE SCALE GENOMIC DNA]</scope>
    <source>
        <strain evidence="3">CGMCC 1.12371</strain>
    </source>
</reference>
<evidence type="ECO:0000313" key="3">
    <source>
        <dbReference type="Proteomes" id="UP001596501"/>
    </source>
</evidence>
<protein>
    <submittedName>
        <fullName evidence="2">Phage antirepressor KilAC domain-containing protein</fullName>
    </submittedName>
</protein>
<name>A0ABW2QVP6_9BURK</name>
<dbReference type="RefSeq" id="WP_382228199.1">
    <property type="nucleotide sequence ID" value="NZ_JBHTCA010000037.1"/>
</dbReference>
<dbReference type="InterPro" id="IPR005039">
    <property type="entry name" value="Ant_C"/>
</dbReference>
<evidence type="ECO:0000313" key="2">
    <source>
        <dbReference type="EMBL" id="MFC7411585.1"/>
    </source>
</evidence>